<feature type="signal peptide" evidence="1">
    <location>
        <begin position="1"/>
        <end position="21"/>
    </location>
</feature>
<dbReference type="Proteomes" id="UP001501565">
    <property type="component" value="Unassembled WGS sequence"/>
</dbReference>
<gene>
    <name evidence="2" type="ORF">GCM10022277_38800</name>
</gene>
<organism evidence="2 3">
    <name type="scientific">Litoribacillus peritrichatus</name>
    <dbReference type="NCBI Taxonomy" id="718191"/>
    <lineage>
        <taxon>Bacteria</taxon>
        <taxon>Pseudomonadati</taxon>
        <taxon>Pseudomonadota</taxon>
        <taxon>Gammaproteobacteria</taxon>
        <taxon>Oceanospirillales</taxon>
        <taxon>Oceanospirillaceae</taxon>
        <taxon>Litoribacillus</taxon>
    </lineage>
</organism>
<proteinExistence type="predicted"/>
<keyword evidence="3" id="KW-1185">Reference proteome</keyword>
<evidence type="ECO:0008006" key="4">
    <source>
        <dbReference type="Google" id="ProtNLM"/>
    </source>
</evidence>
<accession>A0ABP7N7A3</accession>
<keyword evidence="1" id="KW-0732">Signal</keyword>
<evidence type="ECO:0000313" key="3">
    <source>
        <dbReference type="Proteomes" id="UP001501565"/>
    </source>
</evidence>
<feature type="chain" id="PRO_5045824993" description="Outer membrane protein beta-barrel domain-containing protein" evidence="1">
    <location>
        <begin position="22"/>
        <end position="135"/>
    </location>
</feature>
<dbReference type="EMBL" id="BAABBN010000015">
    <property type="protein sequence ID" value="GAA3938950.1"/>
    <property type="molecule type" value="Genomic_DNA"/>
</dbReference>
<evidence type="ECO:0000256" key="1">
    <source>
        <dbReference type="SAM" id="SignalP"/>
    </source>
</evidence>
<evidence type="ECO:0000313" key="2">
    <source>
        <dbReference type="EMBL" id="GAA3938950.1"/>
    </source>
</evidence>
<reference evidence="3" key="1">
    <citation type="journal article" date="2019" name="Int. J. Syst. Evol. Microbiol.">
        <title>The Global Catalogue of Microorganisms (GCM) 10K type strain sequencing project: providing services to taxonomists for standard genome sequencing and annotation.</title>
        <authorList>
            <consortium name="The Broad Institute Genomics Platform"/>
            <consortium name="The Broad Institute Genome Sequencing Center for Infectious Disease"/>
            <person name="Wu L."/>
            <person name="Ma J."/>
        </authorList>
    </citation>
    <scope>NUCLEOTIDE SEQUENCE [LARGE SCALE GENOMIC DNA]</scope>
    <source>
        <strain evidence="3">JCM 17551</strain>
    </source>
</reference>
<protein>
    <recommendedName>
        <fullName evidence="4">Outer membrane protein beta-barrel domain-containing protein</fullName>
    </recommendedName>
</protein>
<name>A0ABP7N7A3_9GAMM</name>
<comment type="caution">
    <text evidence="2">The sequence shown here is derived from an EMBL/GenBank/DDBJ whole genome shotgun (WGS) entry which is preliminary data.</text>
</comment>
<dbReference type="RefSeq" id="WP_344800298.1">
    <property type="nucleotide sequence ID" value="NZ_BAABBN010000015.1"/>
</dbReference>
<sequence length="135" mass="15134">MRTRLAALLMVCFALSGTVHADFQIDSLGAGYWFEEGEYIEVYQETDSGFHPQVFLGTSVVGLNVKTDPLYEKYGVEVAPYFGLAAADGVEGLLGAEVSKDLNIQNKRLNMYFRLNIDFENADYMAGVRYFFDSE</sequence>